<dbReference type="AlphaFoldDB" id="A0A317FD96"/>
<keyword evidence="8 11" id="KW-1133">Transmembrane helix</keyword>
<dbReference type="SUPFAM" id="SSF47384">
    <property type="entry name" value="Homodimeric domain of signal transducing histidine kinase"/>
    <property type="match status" value="1"/>
</dbReference>
<dbReference type="Gene3D" id="3.30.565.10">
    <property type="entry name" value="Histidine kinase-like ATPase, C-terminal domain"/>
    <property type="match status" value="1"/>
</dbReference>
<dbReference type="GO" id="GO:0005886">
    <property type="term" value="C:plasma membrane"/>
    <property type="evidence" value="ECO:0007669"/>
    <property type="project" value="TreeGrafter"/>
</dbReference>
<dbReference type="PANTHER" id="PTHR45436:SF8">
    <property type="entry name" value="HISTIDINE KINASE"/>
    <property type="match status" value="1"/>
</dbReference>
<evidence type="ECO:0000313" key="14">
    <source>
        <dbReference type="EMBL" id="PWS37060.1"/>
    </source>
</evidence>
<dbReference type="Proteomes" id="UP000245765">
    <property type="component" value="Unassembled WGS sequence"/>
</dbReference>
<evidence type="ECO:0000256" key="4">
    <source>
        <dbReference type="ARBA" id="ARBA00022553"/>
    </source>
</evidence>
<dbReference type="PANTHER" id="PTHR45436">
    <property type="entry name" value="SENSOR HISTIDINE KINASE YKOH"/>
    <property type="match status" value="1"/>
</dbReference>
<evidence type="ECO:0000256" key="6">
    <source>
        <dbReference type="ARBA" id="ARBA00022692"/>
    </source>
</evidence>
<dbReference type="PRINTS" id="PR00344">
    <property type="entry name" value="BCTRLSENSOR"/>
</dbReference>
<dbReference type="PROSITE" id="PS50885">
    <property type="entry name" value="HAMP"/>
    <property type="match status" value="1"/>
</dbReference>
<evidence type="ECO:0000256" key="7">
    <source>
        <dbReference type="ARBA" id="ARBA00022777"/>
    </source>
</evidence>
<accession>A0A317FD96</accession>
<evidence type="ECO:0000259" key="12">
    <source>
        <dbReference type="PROSITE" id="PS50109"/>
    </source>
</evidence>
<evidence type="ECO:0000256" key="1">
    <source>
        <dbReference type="ARBA" id="ARBA00000085"/>
    </source>
</evidence>
<name>A0A317FD96_9PROT</name>
<comment type="catalytic activity">
    <reaction evidence="1">
        <text>ATP + protein L-histidine = ADP + protein N-phospho-L-histidine.</text>
        <dbReference type="EC" id="2.7.13.3"/>
    </reaction>
</comment>
<dbReference type="Pfam" id="PF02518">
    <property type="entry name" value="HATPase_c"/>
    <property type="match status" value="1"/>
</dbReference>
<dbReference type="InterPro" id="IPR036097">
    <property type="entry name" value="HisK_dim/P_sf"/>
</dbReference>
<evidence type="ECO:0000256" key="8">
    <source>
        <dbReference type="ARBA" id="ARBA00022989"/>
    </source>
</evidence>
<evidence type="ECO:0000259" key="13">
    <source>
        <dbReference type="PROSITE" id="PS50885"/>
    </source>
</evidence>
<dbReference type="RefSeq" id="WP_109870171.1">
    <property type="nucleotide sequence ID" value="NZ_QGNA01000002.1"/>
</dbReference>
<feature type="domain" description="Histidine kinase" evidence="12">
    <location>
        <begin position="239"/>
        <end position="449"/>
    </location>
</feature>
<feature type="transmembrane region" description="Helical" evidence="11">
    <location>
        <begin position="12"/>
        <end position="36"/>
    </location>
</feature>
<dbReference type="InterPro" id="IPR036890">
    <property type="entry name" value="HATPase_C_sf"/>
</dbReference>
<keyword evidence="4" id="KW-0597">Phosphoprotein</keyword>
<keyword evidence="10 11" id="KW-0472">Membrane</keyword>
<dbReference type="InterPro" id="IPR003594">
    <property type="entry name" value="HATPase_dom"/>
</dbReference>
<evidence type="ECO:0000256" key="3">
    <source>
        <dbReference type="ARBA" id="ARBA00012438"/>
    </source>
</evidence>
<dbReference type="Pfam" id="PF00672">
    <property type="entry name" value="HAMP"/>
    <property type="match status" value="1"/>
</dbReference>
<evidence type="ECO:0000256" key="11">
    <source>
        <dbReference type="SAM" id="Phobius"/>
    </source>
</evidence>
<dbReference type="PROSITE" id="PS50109">
    <property type="entry name" value="HIS_KIN"/>
    <property type="match status" value="1"/>
</dbReference>
<dbReference type="EC" id="2.7.13.3" evidence="3"/>
<dbReference type="InterPro" id="IPR050428">
    <property type="entry name" value="TCS_sensor_his_kinase"/>
</dbReference>
<protein>
    <recommendedName>
        <fullName evidence="3">histidine kinase</fullName>
        <ecNumber evidence="3">2.7.13.3</ecNumber>
    </recommendedName>
</protein>
<dbReference type="SMART" id="SM00387">
    <property type="entry name" value="HATPase_c"/>
    <property type="match status" value="1"/>
</dbReference>
<comment type="subcellular location">
    <subcellularLocation>
        <location evidence="2">Membrane</location>
    </subcellularLocation>
</comment>
<evidence type="ECO:0000313" key="15">
    <source>
        <dbReference type="Proteomes" id="UP000245765"/>
    </source>
</evidence>
<keyword evidence="5" id="KW-0808">Transferase</keyword>
<dbReference type="InterPro" id="IPR005467">
    <property type="entry name" value="His_kinase_dom"/>
</dbReference>
<dbReference type="EMBL" id="QGNA01000002">
    <property type="protein sequence ID" value="PWS37060.1"/>
    <property type="molecule type" value="Genomic_DNA"/>
</dbReference>
<keyword evidence="7" id="KW-0418">Kinase</keyword>
<gene>
    <name evidence="14" type="ORF">DFH01_09290</name>
</gene>
<feature type="transmembrane region" description="Helical" evidence="11">
    <location>
        <begin position="154"/>
        <end position="175"/>
    </location>
</feature>
<evidence type="ECO:0000256" key="2">
    <source>
        <dbReference type="ARBA" id="ARBA00004370"/>
    </source>
</evidence>
<dbReference type="InterPro" id="IPR003660">
    <property type="entry name" value="HAMP_dom"/>
</dbReference>
<keyword evidence="6 11" id="KW-0812">Transmembrane</keyword>
<keyword evidence="15" id="KW-1185">Reference proteome</keyword>
<evidence type="ECO:0000256" key="9">
    <source>
        <dbReference type="ARBA" id="ARBA00023012"/>
    </source>
</evidence>
<evidence type="ECO:0000256" key="5">
    <source>
        <dbReference type="ARBA" id="ARBA00022679"/>
    </source>
</evidence>
<dbReference type="SUPFAM" id="SSF158472">
    <property type="entry name" value="HAMP domain-like"/>
    <property type="match status" value="1"/>
</dbReference>
<dbReference type="OrthoDB" id="9815202at2"/>
<dbReference type="SMART" id="SM00304">
    <property type="entry name" value="HAMP"/>
    <property type="match status" value="1"/>
</dbReference>
<keyword evidence="9" id="KW-0902">Two-component regulatory system</keyword>
<proteinExistence type="predicted"/>
<sequence>MSFLPRLLRSFALRTALLTAAAVLGISALGLGFGWLRSSAALQDALDAEIRQQADELLREWRFGGAAALMLSVELRTRERAPGVLLVQLRAPSGAVFAGAAPLAAAPAGLQGFATVATTDAEGPLRALGIALPDGFRLIVAARMRLVLDTAQTLASTLLAAGGLAVLLALVFGLLTAWRLEGRLRAVSGAAEAVMQGDMARRLPLSGAADEFDRLAGTVNALLARLEAVLEGMKQVTVDVAHDLRGPLSRLRQRLESALAQPRDAAADAALLEAALEELDTVLATFAALLRIAQLEAGPALASGQAPVVNLSATVATLAEAYQVAAEEAGRTLAAEVAPDQRVHGDQALLRQMLSNLLDNALAHGGEHVSVTLRPGPVLEVADDGPGIPAEERPRVLRRFYRLDRSRGTPGSGLGLALVAAVARLHGAVPVLSDAEPGLRVTVDLSGARAS</sequence>
<reference evidence="15" key="1">
    <citation type="submission" date="2018-05" db="EMBL/GenBank/DDBJ databases">
        <authorList>
            <person name="Du Z."/>
            <person name="Wang X."/>
        </authorList>
    </citation>
    <scope>NUCLEOTIDE SEQUENCE [LARGE SCALE GENOMIC DNA]</scope>
    <source>
        <strain evidence="15">CQN31</strain>
    </source>
</reference>
<evidence type="ECO:0000256" key="10">
    <source>
        <dbReference type="ARBA" id="ARBA00023136"/>
    </source>
</evidence>
<dbReference type="GO" id="GO:0000155">
    <property type="term" value="F:phosphorelay sensor kinase activity"/>
    <property type="evidence" value="ECO:0007669"/>
    <property type="project" value="InterPro"/>
</dbReference>
<organism evidence="14 15">
    <name type="scientific">Falsiroseomonas bella</name>
    <dbReference type="NCBI Taxonomy" id="2184016"/>
    <lineage>
        <taxon>Bacteria</taxon>
        <taxon>Pseudomonadati</taxon>
        <taxon>Pseudomonadota</taxon>
        <taxon>Alphaproteobacteria</taxon>
        <taxon>Acetobacterales</taxon>
        <taxon>Roseomonadaceae</taxon>
        <taxon>Falsiroseomonas</taxon>
    </lineage>
</organism>
<dbReference type="InterPro" id="IPR004358">
    <property type="entry name" value="Sig_transdc_His_kin-like_C"/>
</dbReference>
<dbReference type="CDD" id="cd00075">
    <property type="entry name" value="HATPase"/>
    <property type="match status" value="1"/>
</dbReference>
<comment type="caution">
    <text evidence="14">The sequence shown here is derived from an EMBL/GenBank/DDBJ whole genome shotgun (WGS) entry which is preliminary data.</text>
</comment>
<dbReference type="CDD" id="cd06225">
    <property type="entry name" value="HAMP"/>
    <property type="match status" value="1"/>
</dbReference>
<dbReference type="SUPFAM" id="SSF55874">
    <property type="entry name" value="ATPase domain of HSP90 chaperone/DNA topoisomerase II/histidine kinase"/>
    <property type="match status" value="1"/>
</dbReference>
<feature type="domain" description="HAMP" evidence="13">
    <location>
        <begin position="178"/>
        <end position="231"/>
    </location>
</feature>
<dbReference type="Gene3D" id="1.10.287.130">
    <property type="match status" value="1"/>
</dbReference>